<comment type="caution">
    <text evidence="2">The sequence shown here is derived from an EMBL/GenBank/DDBJ whole genome shotgun (WGS) entry which is preliminary data.</text>
</comment>
<proteinExistence type="predicted"/>
<dbReference type="InterPro" id="IPR029471">
    <property type="entry name" value="HNH_5"/>
</dbReference>
<name>A0A506U0D8_9HYPH</name>
<dbReference type="Proteomes" id="UP000318801">
    <property type="component" value="Unassembled WGS sequence"/>
</dbReference>
<dbReference type="OrthoDB" id="674231at2"/>
<feature type="domain" description="HNH endonuclease 5" evidence="1">
    <location>
        <begin position="4"/>
        <end position="54"/>
    </location>
</feature>
<dbReference type="Pfam" id="PF14279">
    <property type="entry name" value="HNH_5"/>
    <property type="match status" value="1"/>
</dbReference>
<evidence type="ECO:0000313" key="3">
    <source>
        <dbReference type="Proteomes" id="UP000318801"/>
    </source>
</evidence>
<keyword evidence="3" id="KW-1185">Reference proteome</keyword>
<dbReference type="GO" id="GO:0004519">
    <property type="term" value="F:endonuclease activity"/>
    <property type="evidence" value="ECO:0007669"/>
    <property type="project" value="UniProtKB-KW"/>
</dbReference>
<keyword evidence="2" id="KW-0540">Nuclease</keyword>
<keyword evidence="2" id="KW-0378">Hydrolase</keyword>
<protein>
    <submittedName>
        <fullName evidence="2">HNH endonuclease</fullName>
    </submittedName>
</protein>
<keyword evidence="2" id="KW-0255">Endonuclease</keyword>
<sequence>MEQCIFCKARLDEKTSPEHILLQSLGGRKTTTEVICSSCNNSFGSSIDSALAKSVEPFRNIANFKSGNRRPAPSISGIEAEGKRYNLRPGAIPIPIESQKITITEKYGQKQISISANSEAEFERLLHSAMLKLKVPKEKADSFKEDFLKRVTINSTPAPLFAFKLSFGDDISQRSMAKSCLVLWADAVGNAEISNQRYTDVREFIQNGTVPDTGGNFIRIDTRPLPLLDPKFGTNPNIIWVGSDNQGRVVGYFRLYGAIGWQIEIASEGAAANVLASLVSNPEDPAIWSDDARDLEKLTFAWATQSPGAPDFEAVTQCWGKLIETARERSQKEMISRIVDNAFKRSGAKEGEYPTDQQRDFVFLEIAWELTHALMKIPYSKPLKPPSNSK</sequence>
<evidence type="ECO:0000313" key="2">
    <source>
        <dbReference type="EMBL" id="TPW27792.1"/>
    </source>
</evidence>
<dbReference type="RefSeq" id="WP_141150601.1">
    <property type="nucleotide sequence ID" value="NZ_VHLG01000015.1"/>
</dbReference>
<dbReference type="AlphaFoldDB" id="A0A506U0D8"/>
<reference evidence="2 3" key="1">
    <citation type="submission" date="2019-06" db="EMBL/GenBank/DDBJ databases">
        <authorList>
            <person name="Li M."/>
        </authorList>
    </citation>
    <scope>NUCLEOTIDE SEQUENCE [LARGE SCALE GENOMIC DNA]</scope>
    <source>
        <strain evidence="2 3">BGMRC2036</strain>
    </source>
</reference>
<organism evidence="2 3">
    <name type="scientific">Martelella alba</name>
    <dbReference type="NCBI Taxonomy" id="2590451"/>
    <lineage>
        <taxon>Bacteria</taxon>
        <taxon>Pseudomonadati</taxon>
        <taxon>Pseudomonadota</taxon>
        <taxon>Alphaproteobacteria</taxon>
        <taxon>Hyphomicrobiales</taxon>
        <taxon>Aurantimonadaceae</taxon>
        <taxon>Martelella</taxon>
    </lineage>
</organism>
<accession>A0A506U0D8</accession>
<dbReference type="EMBL" id="VHLG01000015">
    <property type="protein sequence ID" value="TPW27792.1"/>
    <property type="molecule type" value="Genomic_DNA"/>
</dbReference>
<gene>
    <name evidence="2" type="ORF">FJU08_18850</name>
</gene>
<evidence type="ECO:0000259" key="1">
    <source>
        <dbReference type="Pfam" id="PF14279"/>
    </source>
</evidence>